<reference evidence="1" key="1">
    <citation type="submission" date="2020-05" db="EMBL/GenBank/DDBJ databases">
        <title>Large-scale comparative analyses of tick genomes elucidate their genetic diversity and vector capacities.</title>
        <authorList>
            <person name="Jia N."/>
            <person name="Wang J."/>
            <person name="Shi W."/>
            <person name="Du L."/>
            <person name="Sun Y."/>
            <person name="Zhan W."/>
            <person name="Jiang J."/>
            <person name="Wang Q."/>
            <person name="Zhang B."/>
            <person name="Ji P."/>
            <person name="Sakyi L.B."/>
            <person name="Cui X."/>
            <person name="Yuan T."/>
            <person name="Jiang B."/>
            <person name="Yang W."/>
            <person name="Lam T.T.-Y."/>
            <person name="Chang Q."/>
            <person name="Ding S."/>
            <person name="Wang X."/>
            <person name="Zhu J."/>
            <person name="Ruan X."/>
            <person name="Zhao L."/>
            <person name="Wei J."/>
            <person name="Que T."/>
            <person name="Du C."/>
            <person name="Cheng J."/>
            <person name="Dai P."/>
            <person name="Han X."/>
            <person name="Huang E."/>
            <person name="Gao Y."/>
            <person name="Liu J."/>
            <person name="Shao H."/>
            <person name="Ye R."/>
            <person name="Li L."/>
            <person name="Wei W."/>
            <person name="Wang X."/>
            <person name="Wang C."/>
            <person name="Yang T."/>
            <person name="Huo Q."/>
            <person name="Li W."/>
            <person name="Guo W."/>
            <person name="Chen H."/>
            <person name="Zhou L."/>
            <person name="Ni X."/>
            <person name="Tian J."/>
            <person name="Zhou Y."/>
            <person name="Sheng Y."/>
            <person name="Liu T."/>
            <person name="Pan Y."/>
            <person name="Xia L."/>
            <person name="Li J."/>
            <person name="Zhao F."/>
            <person name="Cao W."/>
        </authorList>
    </citation>
    <scope>NUCLEOTIDE SEQUENCE</scope>
    <source>
        <strain evidence="1">Dsil-2018</strain>
    </source>
</reference>
<accession>A0ACB8CKU3</accession>
<organism evidence="1 2">
    <name type="scientific">Dermacentor silvarum</name>
    <name type="common">Tick</name>
    <dbReference type="NCBI Taxonomy" id="543639"/>
    <lineage>
        <taxon>Eukaryota</taxon>
        <taxon>Metazoa</taxon>
        <taxon>Ecdysozoa</taxon>
        <taxon>Arthropoda</taxon>
        <taxon>Chelicerata</taxon>
        <taxon>Arachnida</taxon>
        <taxon>Acari</taxon>
        <taxon>Parasitiformes</taxon>
        <taxon>Ixodida</taxon>
        <taxon>Ixodoidea</taxon>
        <taxon>Ixodidae</taxon>
        <taxon>Rhipicephalinae</taxon>
        <taxon>Dermacentor</taxon>
    </lineage>
</organism>
<protein>
    <submittedName>
        <fullName evidence="1">Uncharacterized protein</fullName>
    </submittedName>
</protein>
<keyword evidence="2" id="KW-1185">Reference proteome</keyword>
<name>A0ACB8CKU3_DERSI</name>
<proteinExistence type="predicted"/>
<evidence type="ECO:0000313" key="2">
    <source>
        <dbReference type="Proteomes" id="UP000821865"/>
    </source>
</evidence>
<gene>
    <name evidence="1" type="ORF">HPB49_012105</name>
</gene>
<sequence>MSVSSGTARSRPASPATSAPRSGYLTPGSVESPATPSSTPAPETLMTCFVGHDNCADVQESIHIMLGHGPYQRRVLLCSIMSVIVAVLQALSDRLTSRPVDHWCRPPDDLSGLSADAWKNMSIPVEADGSFSKCTMYDPAVAVRLRFEQLIRTVASTTLA</sequence>
<dbReference type="Proteomes" id="UP000821865">
    <property type="component" value="Chromosome 6"/>
</dbReference>
<comment type="caution">
    <text evidence="1">The sequence shown here is derived from an EMBL/GenBank/DDBJ whole genome shotgun (WGS) entry which is preliminary data.</text>
</comment>
<evidence type="ECO:0000313" key="1">
    <source>
        <dbReference type="EMBL" id="KAH7945533.1"/>
    </source>
</evidence>
<dbReference type="EMBL" id="CM023475">
    <property type="protein sequence ID" value="KAH7945533.1"/>
    <property type="molecule type" value="Genomic_DNA"/>
</dbReference>